<dbReference type="SUPFAM" id="SSF56574">
    <property type="entry name" value="Serpins"/>
    <property type="match status" value="1"/>
</dbReference>
<keyword evidence="1" id="KW-0472">Membrane</keyword>
<dbReference type="InterPro" id="IPR036186">
    <property type="entry name" value="Serpin_sf"/>
</dbReference>
<keyword evidence="1" id="KW-0812">Transmembrane</keyword>
<organism evidence="2 3">
    <name type="scientific">Vespula vulgaris</name>
    <name type="common">Yellow jacket</name>
    <name type="synonym">Wasp</name>
    <dbReference type="NCBI Taxonomy" id="7454"/>
    <lineage>
        <taxon>Eukaryota</taxon>
        <taxon>Metazoa</taxon>
        <taxon>Ecdysozoa</taxon>
        <taxon>Arthropoda</taxon>
        <taxon>Hexapoda</taxon>
        <taxon>Insecta</taxon>
        <taxon>Pterygota</taxon>
        <taxon>Neoptera</taxon>
        <taxon>Endopterygota</taxon>
        <taxon>Hymenoptera</taxon>
        <taxon>Apocrita</taxon>
        <taxon>Aculeata</taxon>
        <taxon>Vespoidea</taxon>
        <taxon>Vespidae</taxon>
        <taxon>Vespinae</taxon>
        <taxon>Vespula</taxon>
    </lineage>
</organism>
<reference evidence="2" key="1">
    <citation type="journal article" date="2020" name="G3 (Bethesda)">
        <title>High-Quality Assemblies for Three Invasive Social Wasps from the &lt;i&gt;Vespula&lt;/i&gt; Genus.</title>
        <authorList>
            <person name="Harrop T.W.R."/>
            <person name="Guhlin J."/>
            <person name="McLaughlin G.M."/>
            <person name="Permina E."/>
            <person name="Stockwell P."/>
            <person name="Gilligan J."/>
            <person name="Le Lec M.F."/>
            <person name="Gruber M.A.M."/>
            <person name="Quinn O."/>
            <person name="Lovegrove M."/>
            <person name="Duncan E.J."/>
            <person name="Remnant E.J."/>
            <person name="Van Eeckhoven J."/>
            <person name="Graham B."/>
            <person name="Knapp R.A."/>
            <person name="Langford K.W."/>
            <person name="Kronenberg Z."/>
            <person name="Press M.O."/>
            <person name="Eacker S.M."/>
            <person name="Wilson-Rankin E.E."/>
            <person name="Purcell J."/>
            <person name="Lester P.J."/>
            <person name="Dearden P.K."/>
        </authorList>
    </citation>
    <scope>NUCLEOTIDE SEQUENCE</scope>
    <source>
        <strain evidence="2">Marl-1</strain>
    </source>
</reference>
<accession>A0A834JDJ0</accession>
<evidence type="ECO:0000256" key="1">
    <source>
        <dbReference type="SAM" id="Phobius"/>
    </source>
</evidence>
<gene>
    <name evidence="2" type="ORF">HZH66_011533</name>
</gene>
<dbReference type="Proteomes" id="UP000614350">
    <property type="component" value="Unassembled WGS sequence"/>
</dbReference>
<keyword evidence="3" id="KW-1185">Reference proteome</keyword>
<evidence type="ECO:0000313" key="3">
    <source>
        <dbReference type="Proteomes" id="UP000614350"/>
    </source>
</evidence>
<proteinExistence type="predicted"/>
<keyword evidence="1" id="KW-1133">Transmembrane helix</keyword>
<dbReference type="AlphaFoldDB" id="A0A834JDJ0"/>
<sequence length="166" mass="19129">MKSKFQKIEIFNDYLGFTKQTALVLRSLGGNNLIKPCEERNISTSELHKLTKNDFIQLGADENLAEQLLNRLKITSRNDYEIRPGMQNKFENFINMLENRLTATSALYIAVMEALNEVNDMEKAIKELYTLVPKDTKAKSKRLIYFSTLFAGLGLVVYWTLRIQKA</sequence>
<comment type="caution">
    <text evidence="2">The sequence shown here is derived from an EMBL/GenBank/DDBJ whole genome shotgun (WGS) entry which is preliminary data.</text>
</comment>
<dbReference type="EMBL" id="JACSEA010000014">
    <property type="protein sequence ID" value="KAF7385691.1"/>
    <property type="molecule type" value="Genomic_DNA"/>
</dbReference>
<evidence type="ECO:0000313" key="2">
    <source>
        <dbReference type="EMBL" id="KAF7385691.1"/>
    </source>
</evidence>
<name>A0A834JDJ0_VESVU</name>
<feature type="transmembrane region" description="Helical" evidence="1">
    <location>
        <begin position="143"/>
        <end position="161"/>
    </location>
</feature>
<protein>
    <submittedName>
        <fullName evidence="2">Uncharacterized protein</fullName>
    </submittedName>
</protein>